<evidence type="ECO:0000256" key="6">
    <source>
        <dbReference type="SAM" id="MobiDB-lite"/>
    </source>
</evidence>
<evidence type="ECO:0000256" key="2">
    <source>
        <dbReference type="ARBA" id="ARBA00012239"/>
    </source>
</evidence>
<feature type="region of interest" description="Disordered" evidence="6">
    <location>
        <begin position="1"/>
        <end position="23"/>
    </location>
</feature>
<dbReference type="Pfam" id="PF00266">
    <property type="entry name" value="Aminotran_5"/>
    <property type="match status" value="1"/>
</dbReference>
<evidence type="ECO:0000259" key="7">
    <source>
        <dbReference type="Pfam" id="PF00266"/>
    </source>
</evidence>
<accession>A0AAE0FI37</accession>
<dbReference type="EC" id="2.8.1.7" evidence="2"/>
<keyword evidence="9" id="KW-1185">Reference proteome</keyword>
<comment type="caution">
    <text evidence="8">The sequence shown here is derived from an EMBL/GenBank/DDBJ whole genome shotgun (WGS) entry which is preliminary data.</text>
</comment>
<feature type="domain" description="Aminotransferase class V" evidence="7">
    <location>
        <begin position="95"/>
        <end position="470"/>
    </location>
</feature>
<dbReference type="EMBL" id="LGRX02018131">
    <property type="protein sequence ID" value="KAK3260140.1"/>
    <property type="molecule type" value="Genomic_DNA"/>
</dbReference>
<comment type="cofactor">
    <cofactor evidence="1">
        <name>pyridoxal 5'-phosphate</name>
        <dbReference type="ChEBI" id="CHEBI:597326"/>
    </cofactor>
</comment>
<dbReference type="Gene3D" id="3.90.1150.10">
    <property type="entry name" value="Aspartate Aminotransferase, domain 1"/>
    <property type="match status" value="1"/>
</dbReference>
<evidence type="ECO:0000256" key="3">
    <source>
        <dbReference type="ARBA" id="ARBA00022679"/>
    </source>
</evidence>
<comment type="catalytic activity">
    <reaction evidence="5">
        <text>(sulfur carrier)-H + L-cysteine = (sulfur carrier)-SH + L-alanine</text>
        <dbReference type="Rhea" id="RHEA:43892"/>
        <dbReference type="Rhea" id="RHEA-COMP:14737"/>
        <dbReference type="Rhea" id="RHEA-COMP:14739"/>
        <dbReference type="ChEBI" id="CHEBI:29917"/>
        <dbReference type="ChEBI" id="CHEBI:35235"/>
        <dbReference type="ChEBI" id="CHEBI:57972"/>
        <dbReference type="ChEBI" id="CHEBI:64428"/>
        <dbReference type="EC" id="2.8.1.7"/>
    </reaction>
</comment>
<dbReference type="PANTHER" id="PTHR43586">
    <property type="entry name" value="CYSTEINE DESULFURASE"/>
    <property type="match status" value="1"/>
</dbReference>
<dbReference type="InterPro" id="IPR015424">
    <property type="entry name" value="PyrdxlP-dep_Trfase"/>
</dbReference>
<keyword evidence="3" id="KW-0808">Transferase</keyword>
<evidence type="ECO:0000256" key="5">
    <source>
        <dbReference type="ARBA" id="ARBA00050776"/>
    </source>
</evidence>
<dbReference type="GO" id="GO:0031071">
    <property type="term" value="F:cysteine desulfurase activity"/>
    <property type="evidence" value="ECO:0007669"/>
    <property type="project" value="UniProtKB-EC"/>
</dbReference>
<gene>
    <name evidence="8" type="ORF">CYMTET_30888</name>
</gene>
<organism evidence="8 9">
    <name type="scientific">Cymbomonas tetramitiformis</name>
    <dbReference type="NCBI Taxonomy" id="36881"/>
    <lineage>
        <taxon>Eukaryota</taxon>
        <taxon>Viridiplantae</taxon>
        <taxon>Chlorophyta</taxon>
        <taxon>Pyramimonadophyceae</taxon>
        <taxon>Pyramimonadales</taxon>
        <taxon>Pyramimonadaceae</taxon>
        <taxon>Cymbomonas</taxon>
    </lineage>
</organism>
<dbReference type="InterPro" id="IPR015422">
    <property type="entry name" value="PyrdxlP-dep_Trfase_small"/>
</dbReference>
<evidence type="ECO:0000313" key="8">
    <source>
        <dbReference type="EMBL" id="KAK3260140.1"/>
    </source>
</evidence>
<dbReference type="Gene3D" id="3.40.640.10">
    <property type="entry name" value="Type I PLP-dependent aspartate aminotransferase-like (Major domain)"/>
    <property type="match status" value="1"/>
</dbReference>
<evidence type="ECO:0000313" key="9">
    <source>
        <dbReference type="Proteomes" id="UP001190700"/>
    </source>
</evidence>
<dbReference type="GO" id="GO:0006534">
    <property type="term" value="P:cysteine metabolic process"/>
    <property type="evidence" value="ECO:0007669"/>
    <property type="project" value="InterPro"/>
</dbReference>
<name>A0AAE0FI37_9CHLO</name>
<dbReference type="NCBIfam" id="TIGR01979">
    <property type="entry name" value="sufS"/>
    <property type="match status" value="1"/>
</dbReference>
<dbReference type="InterPro" id="IPR000192">
    <property type="entry name" value="Aminotrans_V_dom"/>
</dbReference>
<dbReference type="InterPro" id="IPR010970">
    <property type="entry name" value="Cys_dSase_SufS"/>
</dbReference>
<dbReference type="SUPFAM" id="SSF53383">
    <property type="entry name" value="PLP-dependent transferases"/>
    <property type="match status" value="1"/>
</dbReference>
<protein>
    <recommendedName>
        <fullName evidence="2">cysteine desulfurase</fullName>
        <ecNumber evidence="2">2.8.1.7</ecNumber>
    </recommendedName>
</protein>
<dbReference type="InterPro" id="IPR015421">
    <property type="entry name" value="PyrdxlP-dep_Trfase_major"/>
</dbReference>
<keyword evidence="4" id="KW-0663">Pyridoxal phosphate</keyword>
<dbReference type="AlphaFoldDB" id="A0AAE0FI37"/>
<evidence type="ECO:0000256" key="4">
    <source>
        <dbReference type="ARBA" id="ARBA00022898"/>
    </source>
</evidence>
<dbReference type="CDD" id="cd06453">
    <property type="entry name" value="SufS_like"/>
    <property type="match status" value="1"/>
</dbReference>
<evidence type="ECO:0000256" key="1">
    <source>
        <dbReference type="ARBA" id="ARBA00001933"/>
    </source>
</evidence>
<reference evidence="8 9" key="1">
    <citation type="journal article" date="2015" name="Genome Biol. Evol.">
        <title>Comparative Genomics of a Bacterivorous Green Alga Reveals Evolutionary Causalities and Consequences of Phago-Mixotrophic Mode of Nutrition.</title>
        <authorList>
            <person name="Burns J.A."/>
            <person name="Paasch A."/>
            <person name="Narechania A."/>
            <person name="Kim E."/>
        </authorList>
    </citation>
    <scope>NUCLEOTIDE SEQUENCE [LARGE SCALE GENOMIC DNA]</scope>
    <source>
        <strain evidence="8 9">PLY_AMNH</strain>
    </source>
</reference>
<dbReference type="GO" id="GO:0030170">
    <property type="term" value="F:pyridoxal phosphate binding"/>
    <property type="evidence" value="ECO:0007669"/>
    <property type="project" value="InterPro"/>
</dbReference>
<dbReference type="Proteomes" id="UP001190700">
    <property type="component" value="Unassembled WGS sequence"/>
</dbReference>
<dbReference type="PANTHER" id="PTHR43586:SF8">
    <property type="entry name" value="CYSTEINE DESULFURASE 1, CHLOROPLASTIC"/>
    <property type="match status" value="1"/>
</dbReference>
<sequence>MNTHISQPRLRSYHFRTSPESGTTFASRVPLLTPQTKHVSHGSPFVVEWPRHASRNSHVLSVCATNDVSIETDLASEVRADFPLLDQEVYGKPLVYLDNAATSQKPKQVLDVLAAYYTGYNSNVHRGVHNLSAKSTTAYEQAREQVARFVNADSWKEIVYTRNASEAINLVANTWGAENIGEGDEIVLSVMEHHSNIVPWQLLAKRTGAVLRFVGLTEDERLDMEELRGLVNSRTKLISIAHVSNTLGCVNPVEEIVSLAKEVDAKVLLDACQSVPHMPVDVQALGCDWLVASGHKMCAPTGIGFLWGKYELLDSMPPWMGGGEMIADVFLEESTYAEPPSRFEAGTPAIGEAIGLGAACEYLSAIGMDRVYQYETEIGEYLHQKLSEVEGIRIYGPAPDSSSGIERAALCSFTAEGVHATDLATILDQSGIAIRSGHHCTQPLHRHLGINATARASLYVYNTRAEVDAFVEGLRETISFFKDI</sequence>
<proteinExistence type="predicted"/>